<dbReference type="Proteomes" id="UP000240206">
    <property type="component" value="Unassembled WGS sequence"/>
</dbReference>
<dbReference type="PANTHER" id="PTHR45947:SF3">
    <property type="entry name" value="SULFOQUINOVOSYL TRANSFERASE SQD2"/>
    <property type="match status" value="1"/>
</dbReference>
<evidence type="ECO:0000256" key="1">
    <source>
        <dbReference type="SAM" id="Phobius"/>
    </source>
</evidence>
<dbReference type="SUPFAM" id="SSF53756">
    <property type="entry name" value="UDP-Glycosyltransferase/glycogen phosphorylase"/>
    <property type="match status" value="1"/>
</dbReference>
<sequence length="388" mass="43872">MRIILVVIEEGRFAGPHRQAITLLEKLKFSNTSRYILLLPTSADEHLLEIVRDNDIEYRQVDLSTLSFAPRNLWHFFSSFFPSVRNLVGVYLGCNASVVLVFGGVWMVRSIIACMATKTPFVIRLNDTSQPFFFRMLLYFFTTFASGIIFNSRRTFSYYRDYVNVSHRLSSVLLPSCVDSSRFFPAYSRGLSTSHESRESFCRSRPLLLLSVGSIVPTKGFDRLVKICSLYARHDFPIVLTIAGPIRSNYKSYRDSLESMAVASSYFSLKLVHDSNDIASLYQSHDIYVCSSYHESSPNSVWEAMSCGLPVVSSDVGDVHDVIRRAGCGFCIDSVDFDGSFMSILDRVFPLGPGHLKLYGKQASDWVLTNNSPDAIARRFDSFLSKRI</sequence>
<dbReference type="PANTHER" id="PTHR45947">
    <property type="entry name" value="SULFOQUINOVOSYL TRANSFERASE SQD2"/>
    <property type="match status" value="1"/>
</dbReference>
<keyword evidence="1" id="KW-0812">Transmembrane</keyword>
<keyword evidence="1" id="KW-0472">Membrane</keyword>
<feature type="transmembrane region" description="Helical" evidence="1">
    <location>
        <begin position="132"/>
        <end position="150"/>
    </location>
</feature>
<reference evidence="4" key="1">
    <citation type="submission" date="2018-03" db="EMBL/GenBank/DDBJ databases">
        <title>Ecological and genomic features of two cosmopolitan and abundant freshwater picocyanobacteria.</title>
        <authorList>
            <person name="Cabello-Yeves P.J."/>
            <person name="Picazo A."/>
            <person name="Camacho A."/>
            <person name="Callieri C."/>
            <person name="Rosselli R."/>
            <person name="Roda-Garcia J."/>
            <person name="Coutinho F.H."/>
            <person name="Rodriguez-Valera F."/>
        </authorList>
    </citation>
    <scope>NUCLEOTIDE SEQUENCE [LARGE SCALE GENOMIC DNA]</scope>
    <source>
        <strain evidence="4">Tous</strain>
    </source>
</reference>
<evidence type="ECO:0000259" key="2">
    <source>
        <dbReference type="Pfam" id="PF00534"/>
    </source>
</evidence>
<evidence type="ECO:0000313" key="4">
    <source>
        <dbReference type="Proteomes" id="UP000240206"/>
    </source>
</evidence>
<dbReference type="CDD" id="cd03801">
    <property type="entry name" value="GT4_PimA-like"/>
    <property type="match status" value="1"/>
</dbReference>
<accession>A0A2P7EBQ9</accession>
<evidence type="ECO:0000313" key="3">
    <source>
        <dbReference type="EMBL" id="PSI00643.1"/>
    </source>
</evidence>
<dbReference type="Pfam" id="PF00534">
    <property type="entry name" value="Glycos_transf_1"/>
    <property type="match status" value="1"/>
</dbReference>
<gene>
    <name evidence="3" type="ORF">C7K08_12060</name>
</gene>
<dbReference type="GO" id="GO:0016758">
    <property type="term" value="F:hexosyltransferase activity"/>
    <property type="evidence" value="ECO:0007669"/>
    <property type="project" value="TreeGrafter"/>
</dbReference>
<dbReference type="AlphaFoldDB" id="A0A2P7EBQ9"/>
<dbReference type="RefSeq" id="WP_106500845.1">
    <property type="nucleotide sequence ID" value="NZ_PXVC01000092.1"/>
</dbReference>
<name>A0A2P7EBQ9_9SYNE</name>
<dbReference type="InterPro" id="IPR050194">
    <property type="entry name" value="Glycosyltransferase_grp1"/>
</dbReference>
<organism evidence="3 4">
    <name type="scientific">Synechococcus lacustris str. Tous</name>
    <dbReference type="NCBI Taxonomy" id="1910958"/>
    <lineage>
        <taxon>Bacteria</taxon>
        <taxon>Bacillati</taxon>
        <taxon>Cyanobacteriota</taxon>
        <taxon>Cyanophyceae</taxon>
        <taxon>Synechococcales</taxon>
        <taxon>Synechococcaceae</taxon>
        <taxon>Synechococcus</taxon>
    </lineage>
</organism>
<keyword evidence="1" id="KW-1133">Transmembrane helix</keyword>
<protein>
    <recommendedName>
        <fullName evidence="2">Glycosyl transferase family 1 domain-containing protein</fullName>
    </recommendedName>
</protein>
<dbReference type="Gene3D" id="3.40.50.2000">
    <property type="entry name" value="Glycogen Phosphorylase B"/>
    <property type="match status" value="2"/>
</dbReference>
<feature type="transmembrane region" description="Helical" evidence="1">
    <location>
        <begin position="88"/>
        <end position="112"/>
    </location>
</feature>
<proteinExistence type="predicted"/>
<feature type="domain" description="Glycosyl transferase family 1" evidence="2">
    <location>
        <begin position="203"/>
        <end position="335"/>
    </location>
</feature>
<dbReference type="EMBL" id="PXVC01000092">
    <property type="protein sequence ID" value="PSI00643.1"/>
    <property type="molecule type" value="Genomic_DNA"/>
</dbReference>
<dbReference type="InterPro" id="IPR001296">
    <property type="entry name" value="Glyco_trans_1"/>
</dbReference>
<comment type="caution">
    <text evidence="3">The sequence shown here is derived from an EMBL/GenBank/DDBJ whole genome shotgun (WGS) entry which is preliminary data.</text>
</comment>
<keyword evidence="4" id="KW-1185">Reference proteome</keyword>